<evidence type="ECO:0000259" key="8">
    <source>
        <dbReference type="Pfam" id="PF02706"/>
    </source>
</evidence>
<feature type="non-terminal residue" evidence="9">
    <location>
        <position position="228"/>
    </location>
</feature>
<dbReference type="AlphaFoldDB" id="A0A497E1Z6"/>
<keyword evidence="6" id="KW-0175">Coiled coil</keyword>
<evidence type="ECO:0000256" key="2">
    <source>
        <dbReference type="ARBA" id="ARBA00022475"/>
    </source>
</evidence>
<evidence type="ECO:0000313" key="9">
    <source>
        <dbReference type="EMBL" id="RLE06615.1"/>
    </source>
</evidence>
<comment type="caution">
    <text evidence="9">The sequence shown here is derived from an EMBL/GenBank/DDBJ whole genome shotgun (WGS) entry which is preliminary data.</text>
</comment>
<keyword evidence="3 7" id="KW-0812">Transmembrane</keyword>
<dbReference type="GO" id="GO:0005886">
    <property type="term" value="C:plasma membrane"/>
    <property type="evidence" value="ECO:0007669"/>
    <property type="project" value="UniProtKB-SubCell"/>
</dbReference>
<sequence>MSEDKLSNYEEVDLMDYLKVIWRWKYLIVLGTFVCTIVAGMVSLSLPKLYETTEVVEIGKVRDNLLADVNAVESIMMSESFTNQVISKLNLDESPARLLKRIKVQKIGRTNMLRVSVQGKSPEEAVNIAKTMAELVVVAHKDRFDKLMKLQNTYKEDLATDAKRMEEEISLRRETLKKISKDPEVNAPAVILLQQGLLEAENRLSALKDKLQELGVSLSSVNSYNTRV</sequence>
<name>A0A497E1Z6_UNCAE</name>
<feature type="transmembrane region" description="Helical" evidence="7">
    <location>
        <begin position="24"/>
        <end position="44"/>
    </location>
</feature>
<evidence type="ECO:0000256" key="4">
    <source>
        <dbReference type="ARBA" id="ARBA00022989"/>
    </source>
</evidence>
<dbReference type="Proteomes" id="UP000279422">
    <property type="component" value="Unassembled WGS sequence"/>
</dbReference>
<dbReference type="PANTHER" id="PTHR32309">
    <property type="entry name" value="TYROSINE-PROTEIN KINASE"/>
    <property type="match status" value="1"/>
</dbReference>
<evidence type="ECO:0000313" key="10">
    <source>
        <dbReference type="Proteomes" id="UP000279422"/>
    </source>
</evidence>
<proteinExistence type="predicted"/>
<evidence type="ECO:0000256" key="6">
    <source>
        <dbReference type="SAM" id="Coils"/>
    </source>
</evidence>
<comment type="subcellular location">
    <subcellularLocation>
        <location evidence="1">Cell membrane</location>
        <topology evidence="1">Multi-pass membrane protein</topology>
    </subcellularLocation>
</comment>
<keyword evidence="4 7" id="KW-1133">Transmembrane helix</keyword>
<evidence type="ECO:0000256" key="7">
    <source>
        <dbReference type="SAM" id="Phobius"/>
    </source>
</evidence>
<dbReference type="InterPro" id="IPR003856">
    <property type="entry name" value="LPS_length_determ_N"/>
</dbReference>
<protein>
    <recommendedName>
        <fullName evidence="8">Polysaccharide chain length determinant N-terminal domain-containing protein</fullName>
    </recommendedName>
</protein>
<dbReference type="PANTHER" id="PTHR32309:SF13">
    <property type="entry name" value="FERRIC ENTEROBACTIN TRANSPORT PROTEIN FEPE"/>
    <property type="match status" value="1"/>
</dbReference>
<dbReference type="GO" id="GO:0004713">
    <property type="term" value="F:protein tyrosine kinase activity"/>
    <property type="evidence" value="ECO:0007669"/>
    <property type="project" value="TreeGrafter"/>
</dbReference>
<feature type="domain" description="Polysaccharide chain length determinant N-terminal" evidence="8">
    <location>
        <begin position="10"/>
        <end position="89"/>
    </location>
</feature>
<evidence type="ECO:0000256" key="1">
    <source>
        <dbReference type="ARBA" id="ARBA00004651"/>
    </source>
</evidence>
<evidence type="ECO:0000256" key="5">
    <source>
        <dbReference type="ARBA" id="ARBA00023136"/>
    </source>
</evidence>
<reference evidence="9 10" key="1">
    <citation type="submission" date="2018-06" db="EMBL/GenBank/DDBJ databases">
        <title>Extensive metabolic versatility and redundancy in microbially diverse, dynamic hydrothermal sediments.</title>
        <authorList>
            <person name="Dombrowski N."/>
            <person name="Teske A."/>
            <person name="Baker B.J."/>
        </authorList>
    </citation>
    <scope>NUCLEOTIDE SEQUENCE [LARGE SCALE GENOMIC DNA]</scope>
    <source>
        <strain evidence="9">B47_G16</strain>
    </source>
</reference>
<evidence type="ECO:0000256" key="3">
    <source>
        <dbReference type="ARBA" id="ARBA00022692"/>
    </source>
</evidence>
<accession>A0A497E1Z6</accession>
<dbReference type="InterPro" id="IPR050445">
    <property type="entry name" value="Bact_polysacc_biosynth/exp"/>
</dbReference>
<organism evidence="9 10">
    <name type="scientific">Aerophobetes bacterium</name>
    <dbReference type="NCBI Taxonomy" id="2030807"/>
    <lineage>
        <taxon>Bacteria</taxon>
        <taxon>Candidatus Aerophobota</taxon>
    </lineage>
</organism>
<feature type="coiled-coil region" evidence="6">
    <location>
        <begin position="190"/>
        <end position="217"/>
    </location>
</feature>
<keyword evidence="2" id="KW-1003">Cell membrane</keyword>
<dbReference type="Pfam" id="PF02706">
    <property type="entry name" value="Wzz"/>
    <property type="match status" value="1"/>
</dbReference>
<gene>
    <name evidence="9" type="ORF">DRJ00_09460</name>
</gene>
<keyword evidence="5 7" id="KW-0472">Membrane</keyword>
<dbReference type="EMBL" id="QMPZ01000244">
    <property type="protein sequence ID" value="RLE06615.1"/>
    <property type="molecule type" value="Genomic_DNA"/>
</dbReference>